<dbReference type="GO" id="GO:0046872">
    <property type="term" value="F:metal ion binding"/>
    <property type="evidence" value="ECO:0007669"/>
    <property type="project" value="InterPro"/>
</dbReference>
<dbReference type="EMBL" id="BIXY01000048">
    <property type="protein sequence ID" value="GCF09636.1"/>
    <property type="molecule type" value="Genomic_DNA"/>
</dbReference>
<dbReference type="RefSeq" id="WP_172632159.1">
    <property type="nucleotide sequence ID" value="NZ_BIXY01000048.1"/>
</dbReference>
<dbReference type="GO" id="GO:0006801">
    <property type="term" value="P:superoxide metabolic process"/>
    <property type="evidence" value="ECO:0007669"/>
    <property type="project" value="InterPro"/>
</dbReference>
<protein>
    <recommendedName>
        <fullName evidence="3">CHRD domain-containing protein</fullName>
    </recommendedName>
</protein>
<keyword evidence="5" id="KW-1185">Reference proteome</keyword>
<dbReference type="Proteomes" id="UP000322530">
    <property type="component" value="Unassembled WGS sequence"/>
</dbReference>
<dbReference type="InterPro" id="IPR010895">
    <property type="entry name" value="CHRD"/>
</dbReference>
<organism evidence="4 5">
    <name type="scientific">Dictyobacter arantiisoli</name>
    <dbReference type="NCBI Taxonomy" id="2014874"/>
    <lineage>
        <taxon>Bacteria</taxon>
        <taxon>Bacillati</taxon>
        <taxon>Chloroflexota</taxon>
        <taxon>Ktedonobacteria</taxon>
        <taxon>Ktedonobacterales</taxon>
        <taxon>Dictyobacteraceae</taxon>
        <taxon>Dictyobacter</taxon>
    </lineage>
</organism>
<accession>A0A5A5TER4</accession>
<evidence type="ECO:0000256" key="2">
    <source>
        <dbReference type="SAM" id="SignalP"/>
    </source>
</evidence>
<feature type="domain" description="CHRD" evidence="3">
    <location>
        <begin position="151"/>
        <end position="243"/>
    </location>
</feature>
<comment type="caution">
    <text evidence="4">The sequence shown here is derived from an EMBL/GenBank/DDBJ whole genome shotgun (WGS) entry which is preliminary data.</text>
</comment>
<sequence>MLLLTMLWLVPATVSAQKSATTTATAKLLHSPLGKAQLVYDQSNQTLTVTIRQVGLTPNSTHPAHIHATGTCQNPVDTIKYPLNNVVANSTGMGTSITTIANVKTGIPATGWFINVHNGPNLVPAAQYAPISCGMISNASGATAVTTVLGPTTSPNESAMGTGSLSLTNGTLTVTLKISGLAPNSMHAAHIHAGNCLNTGKVLYDLSPLQADSNGSVTKTMTFSNVPAIPSTGWDINVHYTNNIATQTGYNPILCGNIVPA</sequence>
<evidence type="ECO:0000259" key="3">
    <source>
        <dbReference type="Pfam" id="PF07452"/>
    </source>
</evidence>
<feature type="chain" id="PRO_5022866683" description="CHRD domain-containing protein" evidence="2">
    <location>
        <begin position="17"/>
        <end position="261"/>
    </location>
</feature>
<keyword evidence="2" id="KW-0732">Signal</keyword>
<dbReference type="Pfam" id="PF07452">
    <property type="entry name" value="CHRD"/>
    <property type="match status" value="1"/>
</dbReference>
<reference evidence="4 5" key="1">
    <citation type="submission" date="2019-01" db="EMBL/GenBank/DDBJ databases">
        <title>Draft genome sequence of Dictyobacter sp. Uno17.</title>
        <authorList>
            <person name="Wang C.M."/>
            <person name="Zheng Y."/>
            <person name="Sakai Y."/>
            <person name="Abe K."/>
            <person name="Yokota A."/>
            <person name="Yabe S."/>
        </authorList>
    </citation>
    <scope>NUCLEOTIDE SEQUENCE [LARGE SCALE GENOMIC DNA]</scope>
    <source>
        <strain evidence="4 5">Uno17</strain>
    </source>
</reference>
<dbReference type="Gene3D" id="2.60.40.200">
    <property type="entry name" value="Superoxide dismutase, copper/zinc binding domain"/>
    <property type="match status" value="1"/>
</dbReference>
<feature type="signal peptide" evidence="2">
    <location>
        <begin position="1"/>
        <end position="16"/>
    </location>
</feature>
<gene>
    <name evidence="4" type="ORF">KDI_32000</name>
</gene>
<evidence type="ECO:0000313" key="5">
    <source>
        <dbReference type="Proteomes" id="UP000322530"/>
    </source>
</evidence>
<evidence type="ECO:0000256" key="1">
    <source>
        <dbReference type="ARBA" id="ARBA00010457"/>
    </source>
</evidence>
<comment type="similarity">
    <text evidence="1">Belongs to the Cu-Zn superoxide dismutase family.</text>
</comment>
<evidence type="ECO:0000313" key="4">
    <source>
        <dbReference type="EMBL" id="GCF09636.1"/>
    </source>
</evidence>
<dbReference type="AlphaFoldDB" id="A0A5A5TER4"/>
<proteinExistence type="inferred from homology"/>
<name>A0A5A5TER4_9CHLR</name>
<dbReference type="SUPFAM" id="SSF49329">
    <property type="entry name" value="Cu,Zn superoxide dismutase-like"/>
    <property type="match status" value="2"/>
</dbReference>
<dbReference type="InterPro" id="IPR036423">
    <property type="entry name" value="SOD-like_Cu/Zn_dom_sf"/>
</dbReference>